<dbReference type="CDD" id="cd17536">
    <property type="entry name" value="REC_YesN-like"/>
    <property type="match status" value="1"/>
</dbReference>
<dbReference type="PANTHER" id="PTHR42713:SF3">
    <property type="entry name" value="TRANSCRIPTIONAL REGULATORY PROTEIN HPTR"/>
    <property type="match status" value="1"/>
</dbReference>
<dbReference type="PROSITE" id="PS50110">
    <property type="entry name" value="RESPONSE_REGULATORY"/>
    <property type="match status" value="1"/>
</dbReference>
<dbReference type="GO" id="GO:0003677">
    <property type="term" value="F:DNA binding"/>
    <property type="evidence" value="ECO:0007669"/>
    <property type="project" value="UniProtKB-KW"/>
</dbReference>
<dbReference type="InterPro" id="IPR001789">
    <property type="entry name" value="Sig_transdc_resp-reg_receiver"/>
</dbReference>
<keyword evidence="3" id="KW-0597">Phosphoprotein</keyword>
<organism evidence="5 6">
    <name type="scientific">Cohnella faecalis</name>
    <dbReference type="NCBI Taxonomy" id="2315694"/>
    <lineage>
        <taxon>Bacteria</taxon>
        <taxon>Bacillati</taxon>
        <taxon>Bacillota</taxon>
        <taxon>Bacilli</taxon>
        <taxon>Bacillales</taxon>
        <taxon>Paenibacillaceae</taxon>
        <taxon>Cohnella</taxon>
    </lineage>
</organism>
<evidence type="ECO:0000259" key="4">
    <source>
        <dbReference type="PROSITE" id="PS50110"/>
    </source>
</evidence>
<feature type="domain" description="Response regulatory" evidence="4">
    <location>
        <begin position="3"/>
        <end position="121"/>
    </location>
</feature>
<dbReference type="Gene3D" id="3.40.50.2300">
    <property type="match status" value="1"/>
</dbReference>
<keyword evidence="1" id="KW-0963">Cytoplasm</keyword>
<evidence type="ECO:0000313" key="5">
    <source>
        <dbReference type="EMBL" id="RIE03027.1"/>
    </source>
</evidence>
<dbReference type="OrthoDB" id="342399at2"/>
<dbReference type="AlphaFoldDB" id="A0A398CT73"/>
<reference evidence="5 6" key="1">
    <citation type="submission" date="2018-09" db="EMBL/GenBank/DDBJ databases">
        <title>Cohnella cavernae sp. nov., isolated from a karst cave.</title>
        <authorList>
            <person name="Zhu H."/>
        </authorList>
    </citation>
    <scope>NUCLEOTIDE SEQUENCE [LARGE SCALE GENOMIC DNA]</scope>
    <source>
        <strain evidence="5 6">K2E09-144</strain>
    </source>
</reference>
<dbReference type="Pfam" id="PF00072">
    <property type="entry name" value="Response_reg"/>
    <property type="match status" value="1"/>
</dbReference>
<dbReference type="Proteomes" id="UP000266340">
    <property type="component" value="Unassembled WGS sequence"/>
</dbReference>
<evidence type="ECO:0000256" key="1">
    <source>
        <dbReference type="ARBA" id="ARBA00022490"/>
    </source>
</evidence>
<keyword evidence="2" id="KW-0238">DNA-binding</keyword>
<gene>
    <name evidence="5" type="ORF">D3H35_20750</name>
</gene>
<evidence type="ECO:0000256" key="2">
    <source>
        <dbReference type="ARBA" id="ARBA00023125"/>
    </source>
</evidence>
<dbReference type="GO" id="GO:0000160">
    <property type="term" value="P:phosphorelay signal transduction system"/>
    <property type="evidence" value="ECO:0007669"/>
    <property type="project" value="InterPro"/>
</dbReference>
<dbReference type="RefSeq" id="WP_119151054.1">
    <property type="nucleotide sequence ID" value="NZ_QXJM01000039.1"/>
</dbReference>
<comment type="caution">
    <text evidence="5">The sequence shown here is derived from an EMBL/GenBank/DDBJ whole genome shotgun (WGS) entry which is preliminary data.</text>
</comment>
<feature type="modified residue" description="4-aspartylphosphate" evidence="3">
    <location>
        <position position="55"/>
    </location>
</feature>
<dbReference type="InterPro" id="IPR011006">
    <property type="entry name" value="CheY-like_superfamily"/>
</dbReference>
<sequence>MYKVLIVDDEPLIREGLRSIIEWNEHGFEVTDTATDAYDALQKAPLLNPDLIIVDIRMPGMDGLTLMKTIQGQSSASPHFLILSGYADFDYARQALQLKADGYMLKPIDEDELIEQLGKIKKLMEEERSAKAAEWTRERIAQIVTAEEEADIPEGAAREAGMDWPAFDAVLIKLQSLSDIDSSVPRESRTS</sequence>
<protein>
    <submittedName>
        <fullName evidence="5">Response regulator</fullName>
    </submittedName>
</protein>
<dbReference type="SMART" id="SM00448">
    <property type="entry name" value="REC"/>
    <property type="match status" value="1"/>
</dbReference>
<name>A0A398CT73_9BACL</name>
<proteinExistence type="predicted"/>
<dbReference type="SUPFAM" id="SSF52172">
    <property type="entry name" value="CheY-like"/>
    <property type="match status" value="1"/>
</dbReference>
<evidence type="ECO:0000313" key="6">
    <source>
        <dbReference type="Proteomes" id="UP000266340"/>
    </source>
</evidence>
<evidence type="ECO:0000256" key="3">
    <source>
        <dbReference type="PROSITE-ProRule" id="PRU00169"/>
    </source>
</evidence>
<dbReference type="EMBL" id="QXJM01000039">
    <property type="protein sequence ID" value="RIE03027.1"/>
    <property type="molecule type" value="Genomic_DNA"/>
</dbReference>
<accession>A0A398CT73</accession>
<keyword evidence="6" id="KW-1185">Reference proteome</keyword>
<dbReference type="PANTHER" id="PTHR42713">
    <property type="entry name" value="HISTIDINE KINASE-RELATED"/>
    <property type="match status" value="1"/>
</dbReference>
<dbReference type="InterPro" id="IPR051552">
    <property type="entry name" value="HptR"/>
</dbReference>